<keyword evidence="10 16" id="KW-1133">Transmembrane helix</keyword>
<feature type="transmembrane region" description="Helical" evidence="16">
    <location>
        <begin position="78"/>
        <end position="97"/>
    </location>
</feature>
<evidence type="ECO:0000256" key="7">
    <source>
        <dbReference type="ARBA" id="ARBA00022692"/>
    </source>
</evidence>
<dbReference type="InterPro" id="IPR032421">
    <property type="entry name" value="PMT_4TMC"/>
</dbReference>
<evidence type="ECO:0000256" key="10">
    <source>
        <dbReference type="ARBA" id="ARBA00022989"/>
    </source>
</evidence>
<keyword evidence="9" id="KW-0256">Endoplasmic reticulum</keyword>
<evidence type="ECO:0000256" key="2">
    <source>
        <dbReference type="ARBA" id="ARBA00004922"/>
    </source>
</evidence>
<evidence type="ECO:0000256" key="14">
    <source>
        <dbReference type="ARBA" id="ARBA00045102"/>
    </source>
</evidence>
<comment type="catalytic activity">
    <reaction evidence="14">
        <text>a di-trans,poly-cis-dolichyl beta-D-mannosyl phosphate + L-seryl-[protein] = 3-O-(alpha-D-mannosyl)-L-seryl-[protein] + a di-trans,poly-cis-dolichyl phosphate + H(+)</text>
        <dbReference type="Rhea" id="RHEA:17377"/>
        <dbReference type="Rhea" id="RHEA-COMP:9863"/>
        <dbReference type="Rhea" id="RHEA-COMP:13546"/>
        <dbReference type="Rhea" id="RHEA-COMP:19498"/>
        <dbReference type="Rhea" id="RHEA-COMP:19501"/>
        <dbReference type="ChEBI" id="CHEBI:15378"/>
        <dbReference type="ChEBI" id="CHEBI:29999"/>
        <dbReference type="ChEBI" id="CHEBI:57683"/>
        <dbReference type="ChEBI" id="CHEBI:58211"/>
        <dbReference type="ChEBI" id="CHEBI:137321"/>
        <dbReference type="EC" id="2.4.1.109"/>
    </reaction>
</comment>
<dbReference type="EC" id="2.4.1.109" evidence="4"/>
<comment type="subcellular location">
    <subcellularLocation>
        <location evidence="1">Endoplasmic reticulum membrane</location>
        <topology evidence="1">Multi-pass membrane protein</topology>
    </subcellularLocation>
</comment>
<dbReference type="UniPathway" id="UPA00378"/>
<dbReference type="InterPro" id="IPR036300">
    <property type="entry name" value="MIR_dom_sf"/>
</dbReference>
<dbReference type="Proteomes" id="UP001165740">
    <property type="component" value="Chromosome 3"/>
</dbReference>
<evidence type="ECO:0000256" key="11">
    <source>
        <dbReference type="ARBA" id="ARBA00023136"/>
    </source>
</evidence>
<dbReference type="EnsemblMetazoa" id="BGLB001083-RD">
    <property type="protein sequence ID" value="BGLB001083-PD"/>
    <property type="gene ID" value="BGLB001083"/>
</dbReference>
<evidence type="ECO:0000313" key="20">
    <source>
        <dbReference type="Proteomes" id="UP001165740"/>
    </source>
</evidence>
<keyword evidence="7 16" id="KW-0812">Transmembrane</keyword>
<dbReference type="VEuPathDB" id="VectorBase:BGLB001083"/>
<evidence type="ECO:0000256" key="9">
    <source>
        <dbReference type="ARBA" id="ARBA00022824"/>
    </source>
</evidence>
<accession>A0A2C9JDN4</accession>
<feature type="transmembrane region" description="Helical" evidence="16">
    <location>
        <begin position="655"/>
        <end position="673"/>
    </location>
</feature>
<comment type="catalytic activity">
    <reaction evidence="13">
        <text>a di-trans,poly-cis-dolichyl beta-D-mannosyl phosphate + L-threonyl-[protein] = 3-O-(alpha-D-mannosyl)-L-threonyl-[protein] + a di-trans,poly-cis-dolichyl phosphate + H(+)</text>
        <dbReference type="Rhea" id="RHEA:53396"/>
        <dbReference type="Rhea" id="RHEA-COMP:11060"/>
        <dbReference type="Rhea" id="RHEA-COMP:13547"/>
        <dbReference type="Rhea" id="RHEA-COMP:19498"/>
        <dbReference type="Rhea" id="RHEA-COMP:19501"/>
        <dbReference type="ChEBI" id="CHEBI:15378"/>
        <dbReference type="ChEBI" id="CHEBI:30013"/>
        <dbReference type="ChEBI" id="CHEBI:57683"/>
        <dbReference type="ChEBI" id="CHEBI:58211"/>
        <dbReference type="ChEBI" id="CHEBI:137323"/>
        <dbReference type="EC" id="2.4.1.109"/>
    </reaction>
</comment>
<feature type="domain" description="MIR" evidence="17">
    <location>
        <begin position="484"/>
        <end position="540"/>
    </location>
</feature>
<dbReference type="GO" id="GO:0005789">
    <property type="term" value="C:endoplasmic reticulum membrane"/>
    <property type="evidence" value="ECO:0007669"/>
    <property type="project" value="UniProtKB-SubCell"/>
</dbReference>
<evidence type="ECO:0000256" key="5">
    <source>
        <dbReference type="ARBA" id="ARBA00022676"/>
    </source>
</evidence>
<dbReference type="SUPFAM" id="SSF82109">
    <property type="entry name" value="MIR domain"/>
    <property type="match status" value="1"/>
</dbReference>
<evidence type="ECO:0000313" key="18">
    <source>
        <dbReference type="EnsemblMetazoa" id="BGLB001083-PD"/>
    </source>
</evidence>
<keyword evidence="8" id="KW-0677">Repeat</keyword>
<reference evidence="21" key="2">
    <citation type="submission" date="2023-09" db="UniProtKB">
        <authorList>
            <consortium name="RefSeq"/>
        </authorList>
    </citation>
    <scope>IDENTIFICATION</scope>
</reference>
<organism evidence="18 19">
    <name type="scientific">Biomphalaria glabrata</name>
    <name type="common">Bloodfluke planorb</name>
    <name type="synonym">Freshwater snail</name>
    <dbReference type="NCBI Taxonomy" id="6526"/>
    <lineage>
        <taxon>Eukaryota</taxon>
        <taxon>Metazoa</taxon>
        <taxon>Spiralia</taxon>
        <taxon>Lophotrochozoa</taxon>
        <taxon>Mollusca</taxon>
        <taxon>Gastropoda</taxon>
        <taxon>Heterobranchia</taxon>
        <taxon>Euthyneura</taxon>
        <taxon>Panpulmonata</taxon>
        <taxon>Hygrophila</taxon>
        <taxon>Lymnaeoidea</taxon>
        <taxon>Planorbidae</taxon>
        <taxon>Biomphalaria</taxon>
    </lineage>
</organism>
<evidence type="ECO:0000256" key="3">
    <source>
        <dbReference type="ARBA" id="ARBA00007222"/>
    </source>
</evidence>
<dbReference type="OrthoDB" id="5561486at2759"/>
<comment type="pathway">
    <text evidence="2">Protein modification; protein glycosylation.</text>
</comment>
<dbReference type="InterPro" id="IPR003342">
    <property type="entry name" value="ArnT-like_N"/>
</dbReference>
<feature type="transmembrane region" description="Helical" evidence="16">
    <location>
        <begin position="302"/>
        <end position="323"/>
    </location>
</feature>
<feature type="transmembrane region" description="Helical" evidence="16">
    <location>
        <begin position="162"/>
        <end position="180"/>
    </location>
</feature>
<feature type="region of interest" description="Disordered" evidence="15">
    <location>
        <begin position="1"/>
        <end position="63"/>
    </location>
</feature>
<evidence type="ECO:0000256" key="4">
    <source>
        <dbReference type="ARBA" id="ARBA00012839"/>
    </source>
</evidence>
<dbReference type="GO" id="GO:0004169">
    <property type="term" value="F:dolichyl-phosphate-mannose-protein mannosyltransferase activity"/>
    <property type="evidence" value="ECO:0007669"/>
    <property type="project" value="UniProtKB-EC"/>
</dbReference>
<dbReference type="STRING" id="6526.A0A2C9JDN4"/>
<evidence type="ECO:0000256" key="8">
    <source>
        <dbReference type="ARBA" id="ARBA00022737"/>
    </source>
</evidence>
<evidence type="ECO:0000256" key="13">
    <source>
        <dbReference type="ARBA" id="ARBA00045085"/>
    </source>
</evidence>
<feature type="compositionally biased region" description="Basic and acidic residues" evidence="15">
    <location>
        <begin position="39"/>
        <end position="63"/>
    </location>
</feature>
<dbReference type="InterPro" id="IPR016093">
    <property type="entry name" value="MIR_motif"/>
</dbReference>
<dbReference type="PROSITE" id="PS50919">
    <property type="entry name" value="MIR"/>
    <property type="match status" value="3"/>
</dbReference>
<feature type="transmembrane region" description="Helical" evidence="16">
    <location>
        <begin position="612"/>
        <end position="634"/>
    </location>
</feature>
<evidence type="ECO:0000256" key="6">
    <source>
        <dbReference type="ARBA" id="ARBA00022679"/>
    </source>
</evidence>
<dbReference type="Pfam" id="PF02366">
    <property type="entry name" value="PMT"/>
    <property type="match status" value="1"/>
</dbReference>
<keyword evidence="6" id="KW-0808">Transferase</keyword>
<name>A0A2C9JDN4_BIOGL</name>
<dbReference type="InterPro" id="IPR027005">
    <property type="entry name" value="PMT-like"/>
</dbReference>
<dbReference type="GeneID" id="106054483"/>
<dbReference type="RefSeq" id="XP_013065816.1">
    <property type="nucleotide sequence ID" value="XM_013210362.2"/>
</dbReference>
<reference evidence="18" key="1">
    <citation type="submission" date="2020-05" db="UniProtKB">
        <authorList>
            <consortium name="EnsemblMetazoa"/>
        </authorList>
    </citation>
    <scope>IDENTIFICATION</scope>
    <source>
        <strain evidence="18">BB02</strain>
    </source>
</reference>
<keyword evidence="5" id="KW-0328">Glycosyltransferase</keyword>
<evidence type="ECO:0000313" key="21">
    <source>
        <dbReference type="RefSeq" id="XP_013065816.1"/>
    </source>
</evidence>
<proteinExistence type="inferred from homology"/>
<dbReference type="SMART" id="SM00472">
    <property type="entry name" value="MIR"/>
    <property type="match status" value="3"/>
</dbReference>
<evidence type="ECO:0000256" key="12">
    <source>
        <dbReference type="ARBA" id="ARBA00039583"/>
    </source>
</evidence>
<feature type="domain" description="MIR" evidence="17">
    <location>
        <begin position="423"/>
        <end position="479"/>
    </location>
</feature>
<dbReference type="PANTHER" id="PTHR10050">
    <property type="entry name" value="DOLICHYL-PHOSPHATE-MANNOSE--PROTEIN MANNOSYLTRANSFERASE"/>
    <property type="match status" value="1"/>
</dbReference>
<dbReference type="Pfam" id="PF16192">
    <property type="entry name" value="PMT_4TMC"/>
    <property type="match status" value="1"/>
</dbReference>
<keyword evidence="20" id="KW-1185">Reference proteome</keyword>
<evidence type="ECO:0000259" key="17">
    <source>
        <dbReference type="PROSITE" id="PS50919"/>
    </source>
</evidence>
<evidence type="ECO:0000256" key="1">
    <source>
        <dbReference type="ARBA" id="ARBA00004477"/>
    </source>
</evidence>
<dbReference type="Pfam" id="PF02815">
    <property type="entry name" value="MIR"/>
    <property type="match status" value="1"/>
</dbReference>
<keyword evidence="11 16" id="KW-0472">Membrane</keyword>
<gene>
    <name evidence="18" type="primary">106054483</name>
    <name evidence="21" type="synonym">LOC106054483</name>
</gene>
<dbReference type="PANTHER" id="PTHR10050:SF46">
    <property type="entry name" value="PROTEIN O-MANNOSYL-TRANSFERASE 2"/>
    <property type="match status" value="1"/>
</dbReference>
<sequence>MDPSIKAKSIPVLDKELKHGNRTEENSNSVVKRHKNNKKEKLVTRDLKETFPKDKNESNNENRDLDVFEENQTWTNTLPYYVSWFVLLMLSLITRIYNIEKPAHVCWDETHFGKMGSWYINRTFFFDVHPPLGKMLIGFAGVMTGYDGSFPFHKPGDQYEDVNYVGMRVFCAVLGALLVPLAYQCIWLLTHSIPASIFSAALILFDTGTLTLSRHILLDPILMFFIMTSTYSCLKFLTYSHKPFTLPWWVWLTNTGISLACALGVKFVGLFVILLVGYTTISDLWRLLGNHSISLVALSKHVAARVIGLILVPVLAYCVLFAVHLKVLDHSGNGDGFFSSAFQSQLIGNRLYNVSMPQYIAFGSEITLKQRRTGGAYLHSHFHLYPEEHPPKQQQVTTYSHKDDNNRWKIKPADREIGASDPLVYVQSGDLVRLEHVLTRRNLHSHKELAPLSKHHFQVSCYGQNGTGDANDIWIVDVEGASRGDKIQTVRSKIRFVHYHVRCLLHSHDKKLPKWGWEQLEVTCQPNLRDPTSMWSVEEVIDARLPNVSFEVYSPTFLEKLVESHAVMTQGNSGLKPKEGEVTSRPWQWPIDYRGQIFSGQDHRIYMLGNPIIFWSLLVIKVLFLGLWLAYSVGHKRKIPINKNLQIYCERSFRVCWWLLLAWFLHYAPFWSMSRVLYFHHYFPAFLYSAMFGGVMLDFLVTLTCICVPDYLAVKVFHFCFLLIAAGILWSFYLFHPLAYGMSGSLAAVEGSMMHNVKWLDSWDI</sequence>
<dbReference type="VEuPathDB" id="VectorBase:BGLAX_052213"/>
<dbReference type="KEGG" id="bgt:106054483"/>
<feature type="compositionally biased region" description="Basic and acidic residues" evidence="15">
    <location>
        <begin position="13"/>
        <end position="25"/>
    </location>
</feature>
<dbReference type="EnsemblMetazoa" id="BGLB001083-RB">
    <property type="protein sequence ID" value="BGLB001083-PB"/>
    <property type="gene ID" value="BGLB001083"/>
</dbReference>
<feature type="transmembrane region" description="Helical" evidence="16">
    <location>
        <begin position="716"/>
        <end position="735"/>
    </location>
</feature>
<dbReference type="Gene3D" id="2.80.10.50">
    <property type="match status" value="1"/>
</dbReference>
<dbReference type="AlphaFoldDB" id="A0A2C9JDN4"/>
<dbReference type="Proteomes" id="UP000076420">
    <property type="component" value="Unassembled WGS sequence"/>
</dbReference>
<evidence type="ECO:0000256" key="15">
    <source>
        <dbReference type="SAM" id="MobiDB-lite"/>
    </source>
</evidence>
<dbReference type="CDD" id="cd23282">
    <property type="entry name" value="beta-trefoil_MIR_POMT2"/>
    <property type="match status" value="1"/>
</dbReference>
<comment type="similarity">
    <text evidence="3">Belongs to the glycosyltransferase 39 family.</text>
</comment>
<evidence type="ECO:0000313" key="19">
    <source>
        <dbReference type="Proteomes" id="UP000076420"/>
    </source>
</evidence>
<protein>
    <recommendedName>
        <fullName evidence="12">Protein O-mannosyl-transferase 2</fullName>
        <ecNumber evidence="4">2.4.1.109</ecNumber>
    </recommendedName>
</protein>
<dbReference type="OMA" id="MCGWDDN"/>
<feature type="transmembrane region" description="Helical" evidence="16">
    <location>
        <begin position="257"/>
        <end position="281"/>
    </location>
</feature>
<feature type="domain" description="MIR" evidence="17">
    <location>
        <begin position="357"/>
        <end position="413"/>
    </location>
</feature>
<dbReference type="EnsemblMetazoa" id="BGLB001083-RC">
    <property type="protein sequence ID" value="BGLB001083-PC"/>
    <property type="gene ID" value="BGLB001083"/>
</dbReference>
<feature type="transmembrane region" description="Helical" evidence="16">
    <location>
        <begin position="685"/>
        <end position="709"/>
    </location>
</feature>
<evidence type="ECO:0000256" key="16">
    <source>
        <dbReference type="SAM" id="Phobius"/>
    </source>
</evidence>